<evidence type="ECO:0000313" key="1">
    <source>
        <dbReference type="EMBL" id="EAU61966.1"/>
    </source>
</evidence>
<evidence type="ECO:0000313" key="2">
    <source>
        <dbReference type="Proteomes" id="UP000032702"/>
    </source>
</evidence>
<reference evidence="1 2" key="1">
    <citation type="submission" date="2006-04" db="EMBL/GenBank/DDBJ databases">
        <authorList>
            <person name="Nierman W.C."/>
        </authorList>
    </citation>
    <scope>NUCLEOTIDE SEQUENCE [LARGE SCALE GENOMIC DNA]</scope>
    <source>
        <strain evidence="1 2">DW4/3-1</strain>
    </source>
</reference>
<proteinExistence type="predicted"/>
<sequence>MQSVRSQKRQVMPLATA</sequence>
<name>Q08NA3_STIAD</name>
<dbReference type="EMBL" id="AAMD01000294">
    <property type="protein sequence ID" value="EAU61966.1"/>
    <property type="molecule type" value="Genomic_DNA"/>
</dbReference>
<protein>
    <submittedName>
        <fullName evidence="1">Uncharacterized protein</fullName>
    </submittedName>
</protein>
<dbReference type="AlphaFoldDB" id="Q08NA3"/>
<gene>
    <name evidence="1" type="ORF">STIAU_5282</name>
</gene>
<comment type="caution">
    <text evidence="1">The sequence shown here is derived from an EMBL/GenBank/DDBJ whole genome shotgun (WGS) entry which is preliminary data.</text>
</comment>
<feature type="non-terminal residue" evidence="1">
    <location>
        <position position="17"/>
    </location>
</feature>
<organism evidence="1 2">
    <name type="scientific">Stigmatella aurantiaca (strain DW4/3-1)</name>
    <dbReference type="NCBI Taxonomy" id="378806"/>
    <lineage>
        <taxon>Bacteria</taxon>
        <taxon>Pseudomonadati</taxon>
        <taxon>Myxococcota</taxon>
        <taxon>Myxococcia</taxon>
        <taxon>Myxococcales</taxon>
        <taxon>Cystobacterineae</taxon>
        <taxon>Archangiaceae</taxon>
        <taxon>Stigmatella</taxon>
    </lineage>
</organism>
<accession>Q08NA3</accession>
<dbReference type="Proteomes" id="UP000032702">
    <property type="component" value="Unassembled WGS sequence"/>
</dbReference>